<feature type="region of interest" description="Disordered" evidence="1">
    <location>
        <begin position="53"/>
        <end position="109"/>
    </location>
</feature>
<evidence type="ECO:0000313" key="2">
    <source>
        <dbReference type="EMBL" id="KAF6832738.1"/>
    </source>
</evidence>
<comment type="caution">
    <text evidence="2">The sequence shown here is derived from an EMBL/GenBank/DDBJ whole genome shotgun (WGS) entry which is preliminary data.</text>
</comment>
<sequence length="234" mass="25929">MRLDGIRSRAHRPFVNSIPLAPRAQTQLLPLHLLVLSLLFPFESAEKANLASKTHRTRIHGTGDCHSIPPKGPRNSVRISHEKTLQQTVPRPHKAKRAGQDGKHGTSRAAIPGRAVWRDAAFAMADGSTKGWRFPAEISSASQRRAMGGRELPVIKVFGYLFRMRLSARGLARRRLFILLGMAAALWSEVRVVSSGETTRPSRWEGGPRGAEFAEYAMRSHYKYGGACARDMSV</sequence>
<name>A0A8H6KK52_9PEZI</name>
<keyword evidence="3" id="KW-1185">Reference proteome</keyword>
<protein>
    <submittedName>
        <fullName evidence="2">Uncharacterized protein</fullName>
    </submittedName>
</protein>
<accession>A0A8H6KK52</accession>
<evidence type="ECO:0000313" key="3">
    <source>
        <dbReference type="Proteomes" id="UP000654918"/>
    </source>
</evidence>
<dbReference type="EMBL" id="WIGO01000066">
    <property type="protein sequence ID" value="KAF6832738.1"/>
    <property type="molecule type" value="Genomic_DNA"/>
</dbReference>
<gene>
    <name evidence="2" type="ORF">CPLU01_05972</name>
</gene>
<proteinExistence type="predicted"/>
<dbReference type="AlphaFoldDB" id="A0A8H6KK52"/>
<evidence type="ECO:0000256" key="1">
    <source>
        <dbReference type="SAM" id="MobiDB-lite"/>
    </source>
</evidence>
<organism evidence="2 3">
    <name type="scientific">Colletotrichum plurivorum</name>
    <dbReference type="NCBI Taxonomy" id="2175906"/>
    <lineage>
        <taxon>Eukaryota</taxon>
        <taxon>Fungi</taxon>
        <taxon>Dikarya</taxon>
        <taxon>Ascomycota</taxon>
        <taxon>Pezizomycotina</taxon>
        <taxon>Sordariomycetes</taxon>
        <taxon>Hypocreomycetidae</taxon>
        <taxon>Glomerellales</taxon>
        <taxon>Glomerellaceae</taxon>
        <taxon>Colletotrichum</taxon>
        <taxon>Colletotrichum orchidearum species complex</taxon>
    </lineage>
</organism>
<dbReference type="Proteomes" id="UP000654918">
    <property type="component" value="Unassembled WGS sequence"/>
</dbReference>
<reference evidence="2" key="1">
    <citation type="journal article" date="2020" name="Phytopathology">
        <title>Genome Sequence Resources of Colletotrichum truncatum, C. plurivorum, C. musicola, and C. sojae: Four Species Pathogenic to Soybean (Glycine max).</title>
        <authorList>
            <person name="Rogerio F."/>
            <person name="Boufleur T.R."/>
            <person name="Ciampi-Guillardi M."/>
            <person name="Sukno S.A."/>
            <person name="Thon M.R."/>
            <person name="Massola Junior N.S."/>
            <person name="Baroncelli R."/>
        </authorList>
    </citation>
    <scope>NUCLEOTIDE SEQUENCE</scope>
    <source>
        <strain evidence="2">LFN00145</strain>
    </source>
</reference>